<dbReference type="EMBL" id="AZBU02000002">
    <property type="protein sequence ID" value="TKR93530.1"/>
    <property type="molecule type" value="Genomic_DNA"/>
</dbReference>
<evidence type="ECO:0000313" key="2">
    <source>
        <dbReference type="EMBL" id="TKR93530.1"/>
    </source>
</evidence>
<keyword evidence="3" id="KW-1185">Reference proteome</keyword>
<comment type="caution">
    <text evidence="2">The sequence shown here is derived from an EMBL/GenBank/DDBJ whole genome shotgun (WGS) entry which is preliminary data.</text>
</comment>
<feature type="region of interest" description="Disordered" evidence="1">
    <location>
        <begin position="1"/>
        <end position="21"/>
    </location>
</feature>
<name>A0A4U5PBB7_STECR</name>
<evidence type="ECO:0000256" key="1">
    <source>
        <dbReference type="SAM" id="MobiDB-lite"/>
    </source>
</evidence>
<reference evidence="2 3" key="1">
    <citation type="journal article" date="2015" name="Genome Biol.">
        <title>Comparative genomics of Steinernema reveals deeply conserved gene regulatory networks.</title>
        <authorList>
            <person name="Dillman A.R."/>
            <person name="Macchietto M."/>
            <person name="Porter C.F."/>
            <person name="Rogers A."/>
            <person name="Williams B."/>
            <person name="Antoshechkin I."/>
            <person name="Lee M.M."/>
            <person name="Goodwin Z."/>
            <person name="Lu X."/>
            <person name="Lewis E.E."/>
            <person name="Goodrich-Blair H."/>
            <person name="Stock S.P."/>
            <person name="Adams B.J."/>
            <person name="Sternberg P.W."/>
            <person name="Mortazavi A."/>
        </authorList>
    </citation>
    <scope>NUCLEOTIDE SEQUENCE [LARGE SCALE GENOMIC DNA]</scope>
    <source>
        <strain evidence="2 3">ALL</strain>
    </source>
</reference>
<sequence length="74" mass="8546">MAPGFKRSVSRSDSRQEDVRTEVPARFTGLLTSNKHESSKGRVFFDRIAYQVRVFVRRYSLVVNKNSPNKALKE</sequence>
<gene>
    <name evidence="2" type="ORF">L596_007964</name>
</gene>
<organism evidence="2 3">
    <name type="scientific">Steinernema carpocapsae</name>
    <name type="common">Entomopathogenic nematode</name>
    <dbReference type="NCBI Taxonomy" id="34508"/>
    <lineage>
        <taxon>Eukaryota</taxon>
        <taxon>Metazoa</taxon>
        <taxon>Ecdysozoa</taxon>
        <taxon>Nematoda</taxon>
        <taxon>Chromadorea</taxon>
        <taxon>Rhabditida</taxon>
        <taxon>Tylenchina</taxon>
        <taxon>Panagrolaimomorpha</taxon>
        <taxon>Strongyloidoidea</taxon>
        <taxon>Steinernematidae</taxon>
        <taxon>Steinernema</taxon>
    </lineage>
</organism>
<reference evidence="2 3" key="2">
    <citation type="journal article" date="2019" name="G3 (Bethesda)">
        <title>Hybrid Assembly of the Genome of the Entomopathogenic Nematode Steinernema carpocapsae Identifies the X-Chromosome.</title>
        <authorList>
            <person name="Serra L."/>
            <person name="Macchietto M."/>
            <person name="Macias-Munoz A."/>
            <person name="McGill C.J."/>
            <person name="Rodriguez I.M."/>
            <person name="Rodriguez B."/>
            <person name="Murad R."/>
            <person name="Mortazavi A."/>
        </authorList>
    </citation>
    <scope>NUCLEOTIDE SEQUENCE [LARGE SCALE GENOMIC DNA]</scope>
    <source>
        <strain evidence="2 3">ALL</strain>
    </source>
</reference>
<dbReference type="Proteomes" id="UP000298663">
    <property type="component" value="Unassembled WGS sequence"/>
</dbReference>
<accession>A0A4U5PBB7</accession>
<proteinExistence type="predicted"/>
<evidence type="ECO:0000313" key="3">
    <source>
        <dbReference type="Proteomes" id="UP000298663"/>
    </source>
</evidence>
<dbReference type="AlphaFoldDB" id="A0A4U5PBB7"/>
<feature type="compositionally biased region" description="Basic and acidic residues" evidence="1">
    <location>
        <begin position="10"/>
        <end position="21"/>
    </location>
</feature>
<protein>
    <submittedName>
        <fullName evidence="2">Uncharacterized protein</fullName>
    </submittedName>
</protein>